<dbReference type="PATRIC" id="fig|1423786.4.peg.1316"/>
<reference evidence="1 2" key="1">
    <citation type="journal article" date="2015" name="Genome Announc.">
        <title>Expanding the biotechnology potential of lactobacilli through comparative genomics of 213 strains and associated genera.</title>
        <authorList>
            <person name="Sun Z."/>
            <person name="Harris H.M."/>
            <person name="McCann A."/>
            <person name="Guo C."/>
            <person name="Argimon S."/>
            <person name="Zhang W."/>
            <person name="Yang X."/>
            <person name="Jeffery I.B."/>
            <person name="Cooney J.C."/>
            <person name="Kagawa T.F."/>
            <person name="Liu W."/>
            <person name="Song Y."/>
            <person name="Salvetti E."/>
            <person name="Wrobel A."/>
            <person name="Rasinkangas P."/>
            <person name="Parkhill J."/>
            <person name="Rea M.C."/>
            <person name="O'Sullivan O."/>
            <person name="Ritari J."/>
            <person name="Douillard F.P."/>
            <person name="Paul Ross R."/>
            <person name="Yang R."/>
            <person name="Briner A.E."/>
            <person name="Felis G.E."/>
            <person name="de Vos W.M."/>
            <person name="Barrangou R."/>
            <person name="Klaenhammer T.R."/>
            <person name="Caufield P.W."/>
            <person name="Cui Y."/>
            <person name="Zhang H."/>
            <person name="O'Toole P.W."/>
        </authorList>
    </citation>
    <scope>NUCLEOTIDE SEQUENCE [LARGE SCALE GENOMIC DNA]</scope>
    <source>
        <strain evidence="1 2">DSM 18390</strain>
    </source>
</reference>
<dbReference type="Proteomes" id="UP000051010">
    <property type="component" value="Unassembled WGS sequence"/>
</dbReference>
<gene>
    <name evidence="1" type="ORF">FD47_GL001218</name>
</gene>
<accession>A0A0R1YY93</accession>
<dbReference type="AlphaFoldDB" id="A0A0R1YY93"/>
<evidence type="ECO:0000313" key="2">
    <source>
        <dbReference type="Proteomes" id="UP000051010"/>
    </source>
</evidence>
<name>A0A0R1YY93_9LACO</name>
<proteinExistence type="predicted"/>
<sequence length="289" mass="32729">MVNLKGELNMRHNLLGTVLLSMLVGLFVTAMSVSAAAGTKPVRETATTVNALSESRASKYYRLNRAKKTKLRFSGAAGEGQVIRRITLPKGTVVTDGSVYDNPLMNDTPDLSYYVKRHTYAKGAYGTGFLPAMFTFNKSGLTRIKRPAYLFPNQTNYFYTGGLKAFGDDQYHSNLVKITTDGYVEYYRYHPVTFTEEKKAVTFDYRQKPTSYVKIQKTLKKGAKTYLYFKSNLKGVNDKHIHKTGNYRYRLTINNLHTPYSRINPTVNFRVYASLYTFGGQAYYSIAAL</sequence>
<organism evidence="1 2">
    <name type="scientific">Lentilactobacillus parafarraginis DSM 18390 = JCM 14109</name>
    <dbReference type="NCBI Taxonomy" id="1423786"/>
    <lineage>
        <taxon>Bacteria</taxon>
        <taxon>Bacillati</taxon>
        <taxon>Bacillota</taxon>
        <taxon>Bacilli</taxon>
        <taxon>Lactobacillales</taxon>
        <taxon>Lactobacillaceae</taxon>
        <taxon>Lentilactobacillus</taxon>
    </lineage>
</organism>
<evidence type="ECO:0000313" key="1">
    <source>
        <dbReference type="EMBL" id="KRM43843.1"/>
    </source>
</evidence>
<comment type="caution">
    <text evidence="1">The sequence shown here is derived from an EMBL/GenBank/DDBJ whole genome shotgun (WGS) entry which is preliminary data.</text>
</comment>
<dbReference type="EMBL" id="AZFZ01000026">
    <property type="protein sequence ID" value="KRM43843.1"/>
    <property type="molecule type" value="Genomic_DNA"/>
</dbReference>
<protein>
    <submittedName>
        <fullName evidence="1">Uncharacterized protein</fullName>
    </submittedName>
</protein>